<dbReference type="Proteomes" id="UP001163046">
    <property type="component" value="Unassembled WGS sequence"/>
</dbReference>
<dbReference type="InterPro" id="IPR013320">
    <property type="entry name" value="ConA-like_dom_sf"/>
</dbReference>
<dbReference type="PROSITE" id="PS50853">
    <property type="entry name" value="FN3"/>
    <property type="match status" value="4"/>
</dbReference>
<organism evidence="5 6">
    <name type="scientific">Desmophyllum pertusum</name>
    <dbReference type="NCBI Taxonomy" id="174260"/>
    <lineage>
        <taxon>Eukaryota</taxon>
        <taxon>Metazoa</taxon>
        <taxon>Cnidaria</taxon>
        <taxon>Anthozoa</taxon>
        <taxon>Hexacorallia</taxon>
        <taxon>Scleractinia</taxon>
        <taxon>Caryophylliina</taxon>
        <taxon>Caryophylliidae</taxon>
        <taxon>Desmophyllum</taxon>
    </lineage>
</organism>
<dbReference type="InterPro" id="IPR003961">
    <property type="entry name" value="FN3_dom"/>
</dbReference>
<evidence type="ECO:0000259" key="3">
    <source>
        <dbReference type="PROSITE" id="PS50853"/>
    </source>
</evidence>
<dbReference type="PANTHER" id="PTHR46957">
    <property type="entry name" value="CYTOKINE RECEPTOR"/>
    <property type="match status" value="1"/>
</dbReference>
<dbReference type="OrthoDB" id="5958059at2759"/>
<comment type="caution">
    <text evidence="2">Lacks conserved residue(s) required for the propagation of feature annotation.</text>
</comment>
<evidence type="ECO:0000313" key="5">
    <source>
        <dbReference type="EMBL" id="KAJ7378565.1"/>
    </source>
</evidence>
<reference evidence="5" key="1">
    <citation type="submission" date="2023-01" db="EMBL/GenBank/DDBJ databases">
        <title>Genome assembly of the deep-sea coral Lophelia pertusa.</title>
        <authorList>
            <person name="Herrera S."/>
            <person name="Cordes E."/>
        </authorList>
    </citation>
    <scope>NUCLEOTIDE SEQUENCE</scope>
    <source>
        <strain evidence="5">USNM1676648</strain>
        <tissue evidence="5">Polyp</tissue>
    </source>
</reference>
<feature type="domain" description="Fibronectin type-III" evidence="3">
    <location>
        <begin position="568"/>
        <end position="662"/>
    </location>
</feature>
<dbReference type="SUPFAM" id="SSF49899">
    <property type="entry name" value="Concanavalin A-like lectins/glucanases"/>
    <property type="match status" value="1"/>
</dbReference>
<dbReference type="InterPro" id="IPR050713">
    <property type="entry name" value="RTP_Phos/Ushers"/>
</dbReference>
<protein>
    <submittedName>
        <fullName evidence="5">Uncharacterized protein</fullName>
    </submittedName>
</protein>
<dbReference type="FunFam" id="2.60.40.10:FF:000028">
    <property type="entry name" value="Neuronal cell adhesion molecule"/>
    <property type="match status" value="1"/>
</dbReference>
<dbReference type="Gene3D" id="2.60.120.200">
    <property type="match status" value="2"/>
</dbReference>
<dbReference type="EMBL" id="MU826365">
    <property type="protein sequence ID" value="KAJ7378565.1"/>
    <property type="molecule type" value="Genomic_DNA"/>
</dbReference>
<feature type="domain" description="Fibronectin type-III" evidence="3">
    <location>
        <begin position="771"/>
        <end position="865"/>
    </location>
</feature>
<feature type="domain" description="Fibronectin type-III" evidence="3">
    <location>
        <begin position="471"/>
        <end position="567"/>
    </location>
</feature>
<dbReference type="CDD" id="cd00063">
    <property type="entry name" value="FN3"/>
    <property type="match status" value="4"/>
</dbReference>
<keyword evidence="1" id="KW-0677">Repeat</keyword>
<dbReference type="PANTHER" id="PTHR46957:SF3">
    <property type="entry name" value="CYTOKINE RECEPTOR"/>
    <property type="match status" value="1"/>
</dbReference>
<dbReference type="InterPro" id="IPR013783">
    <property type="entry name" value="Ig-like_fold"/>
</dbReference>
<dbReference type="PROSITE" id="PS51828">
    <property type="entry name" value="PTX_2"/>
    <property type="match status" value="1"/>
</dbReference>
<evidence type="ECO:0000313" key="6">
    <source>
        <dbReference type="Proteomes" id="UP001163046"/>
    </source>
</evidence>
<proteinExistence type="predicted"/>
<feature type="domain" description="Fibronectin type-III" evidence="3">
    <location>
        <begin position="669"/>
        <end position="766"/>
    </location>
</feature>
<dbReference type="SUPFAM" id="SSF49265">
    <property type="entry name" value="Fibronectin type III"/>
    <property type="match status" value="3"/>
</dbReference>
<sequence>MARQCKYNDGLCRRCNSRATGTFILDHNQYSPRRKFIRWKDYSQPESFFSFTGRITLFNMWDHVLQESDIVMLARSCRSASQGNMFQWSSLKDNVLGQLRVVEPSSCSSTNYRSDTKAFIYSLNYTSQASLFKKGISEKASAFAIFSSPFTGPTFGEYPFDFQIGINGSMRYGSSHHFVSYKGGDSSARSNLEAVLAGASSFDVSDVEVLYKGHGESLCPQPCPFNQYCDEISGGCRCSMQDKNPALCQLLTLYKDCTHFWPLDSVEDLKDYASPGWGQSKGGVSKTNGLVTDGIDGEILLNHEGDSCATKFANYSCDDPGFTVALWLKRWNRNDGERQTFFKSLGKFILYQEGNANSSLIIRVQRATEYCLKEIKMPEGILSHLVFTYNTDGPSETLTVYRNGQRIHEFIRDEGCNKPGLPEFSSSSVSLSAGDGVFAKAAYFHIAIWEQVLSDERIAQIYSAYKVPYQAPPNVRAVRVDDTSIDITWNDVSLPPGVLDVFQGFKVFIRRAGSAEVNITTINEIVNTATLHGLEPLATYSISVAAYTLAAVGKESESIVVNTTTYEPPANILVAGITYRCVIIQWDGLPPEKFGFLRGYEVFYALESQSSFSMNTTVNASTHRVEICDLQAATKYKYYVQRALLTYVGNRSEVQYFTTLANIDRISSPPTDVTAYNTSSTSIVVQWQPPSSEDIAISTLRGYEVFYKPRLNASGSWETLIACKNTSNVTIRNLEKYTEYDIKVSAFNEAGLGNFSEVTSCFTDEDIPLGGPASISAHDTSSTSINITWIPVLQPLRLGIITKYIFNITDVVTGALTTATFNGESLNGEVRNLSKYQEYSIIGAAANSKGQSNFTDAITCRTGEDAPDLPPANVTAYNTSSTSIVVKFETYSSEELNGIIRRYDFKVFKADVGIQLLRFTQL</sequence>
<dbReference type="InterPro" id="IPR036116">
    <property type="entry name" value="FN3_sf"/>
</dbReference>
<evidence type="ECO:0000256" key="2">
    <source>
        <dbReference type="PROSITE-ProRule" id="PRU01172"/>
    </source>
</evidence>
<dbReference type="Pfam" id="PF00041">
    <property type="entry name" value="fn3"/>
    <property type="match status" value="2"/>
</dbReference>
<evidence type="ECO:0000259" key="4">
    <source>
        <dbReference type="PROSITE" id="PS51828"/>
    </source>
</evidence>
<comment type="caution">
    <text evidence="5">The sequence shown here is derived from an EMBL/GenBank/DDBJ whole genome shotgun (WGS) entry which is preliminary data.</text>
</comment>
<accession>A0A9W9ZBZ6</accession>
<dbReference type="Gene3D" id="2.60.40.10">
    <property type="entry name" value="Immunoglobulins"/>
    <property type="match status" value="5"/>
</dbReference>
<dbReference type="Pfam" id="PF13385">
    <property type="entry name" value="Laminin_G_3"/>
    <property type="match status" value="1"/>
</dbReference>
<keyword evidence="6" id="KW-1185">Reference proteome</keyword>
<name>A0A9W9ZBZ6_9CNID</name>
<feature type="domain" description="Pentraxin (PTX)" evidence="4">
    <location>
        <begin position="1"/>
        <end position="108"/>
    </location>
</feature>
<dbReference type="AlphaFoldDB" id="A0A9W9ZBZ6"/>
<gene>
    <name evidence="5" type="ORF">OS493_022553</name>
</gene>
<dbReference type="SMART" id="SM00060">
    <property type="entry name" value="FN3"/>
    <property type="match status" value="4"/>
</dbReference>
<dbReference type="InterPro" id="IPR001759">
    <property type="entry name" value="PTX_dom"/>
</dbReference>
<dbReference type="GO" id="GO:0016020">
    <property type="term" value="C:membrane"/>
    <property type="evidence" value="ECO:0007669"/>
    <property type="project" value="UniProtKB-SubCell"/>
</dbReference>
<evidence type="ECO:0000256" key="1">
    <source>
        <dbReference type="ARBA" id="ARBA00022737"/>
    </source>
</evidence>